<keyword evidence="11" id="KW-0539">Nucleus</keyword>
<dbReference type="STRING" id="400727.A0A2T7NJ88"/>
<feature type="region of interest" description="Disordered" evidence="13">
    <location>
        <begin position="871"/>
        <end position="912"/>
    </location>
</feature>
<evidence type="ECO:0000256" key="11">
    <source>
        <dbReference type="ARBA" id="ARBA00023242"/>
    </source>
</evidence>
<organism evidence="16 17">
    <name type="scientific">Pomacea canaliculata</name>
    <name type="common">Golden apple snail</name>
    <dbReference type="NCBI Taxonomy" id="400727"/>
    <lineage>
        <taxon>Eukaryota</taxon>
        <taxon>Metazoa</taxon>
        <taxon>Spiralia</taxon>
        <taxon>Lophotrochozoa</taxon>
        <taxon>Mollusca</taxon>
        <taxon>Gastropoda</taxon>
        <taxon>Caenogastropoda</taxon>
        <taxon>Architaenioglossa</taxon>
        <taxon>Ampullarioidea</taxon>
        <taxon>Ampullariidae</taxon>
        <taxon>Pomacea</taxon>
    </lineage>
</organism>
<feature type="domain" description="CCHC FOG-type" evidence="15">
    <location>
        <begin position="1446"/>
        <end position="1479"/>
    </location>
</feature>
<feature type="compositionally biased region" description="Low complexity" evidence="13">
    <location>
        <begin position="376"/>
        <end position="394"/>
    </location>
</feature>
<keyword evidence="7" id="KW-0805">Transcription regulation</keyword>
<dbReference type="OrthoDB" id="8742770at2759"/>
<keyword evidence="9" id="KW-0010">Activator</keyword>
<evidence type="ECO:0000256" key="12">
    <source>
        <dbReference type="PROSITE-ProRule" id="PRU00042"/>
    </source>
</evidence>
<dbReference type="Gene3D" id="3.30.160.60">
    <property type="entry name" value="Classic Zinc Finger"/>
    <property type="match status" value="3"/>
</dbReference>
<feature type="region of interest" description="Disordered" evidence="13">
    <location>
        <begin position="1207"/>
        <end position="1231"/>
    </location>
</feature>
<dbReference type="Gene3D" id="2.170.270.10">
    <property type="entry name" value="SET domain"/>
    <property type="match status" value="1"/>
</dbReference>
<dbReference type="InterPro" id="IPR013087">
    <property type="entry name" value="Znf_C2H2_type"/>
</dbReference>
<evidence type="ECO:0000259" key="15">
    <source>
        <dbReference type="PROSITE" id="PS51810"/>
    </source>
</evidence>
<feature type="region of interest" description="Disordered" evidence="13">
    <location>
        <begin position="975"/>
        <end position="994"/>
    </location>
</feature>
<dbReference type="Proteomes" id="UP000245119">
    <property type="component" value="Linkage Group LG12"/>
</dbReference>
<dbReference type="InterPro" id="IPR059121">
    <property type="entry name" value="CCHC_ZFPM2-like"/>
</dbReference>
<feature type="region of interest" description="Disordered" evidence="13">
    <location>
        <begin position="630"/>
        <end position="650"/>
    </location>
</feature>
<dbReference type="PROSITE" id="PS50157">
    <property type="entry name" value="ZINC_FINGER_C2H2_2"/>
    <property type="match status" value="4"/>
</dbReference>
<feature type="domain" description="C2H2-type" evidence="14">
    <location>
        <begin position="313"/>
        <end position="340"/>
    </location>
</feature>
<feature type="compositionally biased region" description="Polar residues" evidence="13">
    <location>
        <begin position="1375"/>
        <end position="1385"/>
    </location>
</feature>
<accession>A0A2T7NJ88</accession>
<dbReference type="GO" id="GO:0030154">
    <property type="term" value="P:cell differentiation"/>
    <property type="evidence" value="ECO:0007669"/>
    <property type="project" value="UniProtKB-ARBA"/>
</dbReference>
<evidence type="ECO:0000256" key="7">
    <source>
        <dbReference type="ARBA" id="ARBA00023015"/>
    </source>
</evidence>
<feature type="region of interest" description="Disordered" evidence="13">
    <location>
        <begin position="1425"/>
        <end position="1447"/>
    </location>
</feature>
<evidence type="ECO:0008006" key="18">
    <source>
        <dbReference type="Google" id="ProtNLM"/>
    </source>
</evidence>
<keyword evidence="4" id="KW-0677">Repeat</keyword>
<dbReference type="PROSITE" id="PS51810">
    <property type="entry name" value="ZF_CCHC_FOG"/>
    <property type="match status" value="3"/>
</dbReference>
<evidence type="ECO:0000256" key="8">
    <source>
        <dbReference type="ARBA" id="ARBA00023125"/>
    </source>
</evidence>
<feature type="region of interest" description="Disordered" evidence="13">
    <location>
        <begin position="257"/>
        <end position="306"/>
    </location>
</feature>
<feature type="region of interest" description="Disordered" evidence="13">
    <location>
        <begin position="726"/>
        <end position="745"/>
    </location>
</feature>
<dbReference type="InterPro" id="IPR046341">
    <property type="entry name" value="SET_dom_sf"/>
</dbReference>
<dbReference type="InterPro" id="IPR039746">
    <property type="entry name" value="FOG"/>
</dbReference>
<dbReference type="GO" id="GO:0007507">
    <property type="term" value="P:heart development"/>
    <property type="evidence" value="ECO:0007669"/>
    <property type="project" value="TreeGrafter"/>
</dbReference>
<feature type="compositionally biased region" description="Polar residues" evidence="13">
    <location>
        <begin position="38"/>
        <end position="47"/>
    </location>
</feature>
<evidence type="ECO:0000256" key="5">
    <source>
        <dbReference type="ARBA" id="ARBA00022771"/>
    </source>
</evidence>
<feature type="compositionally biased region" description="Polar residues" evidence="13">
    <location>
        <begin position="983"/>
        <end position="992"/>
    </location>
</feature>
<comment type="caution">
    <text evidence="16">The sequence shown here is derived from an EMBL/GenBank/DDBJ whole genome shotgun (WGS) entry which is preliminary data.</text>
</comment>
<feature type="domain" description="CCHC FOG-type" evidence="15">
    <location>
        <begin position="479"/>
        <end position="512"/>
    </location>
</feature>
<feature type="compositionally biased region" description="Basic and acidic residues" evidence="13">
    <location>
        <begin position="689"/>
        <end position="715"/>
    </location>
</feature>
<dbReference type="EMBL" id="PZQS01000012">
    <property type="protein sequence ID" value="PVD21233.1"/>
    <property type="molecule type" value="Genomic_DNA"/>
</dbReference>
<dbReference type="GO" id="GO:0008270">
    <property type="term" value="F:zinc ion binding"/>
    <property type="evidence" value="ECO:0007669"/>
    <property type="project" value="UniProtKB-KW"/>
</dbReference>
<feature type="domain" description="C2H2-type" evidence="14">
    <location>
        <begin position="1053"/>
        <end position="1080"/>
    </location>
</feature>
<proteinExistence type="predicted"/>
<name>A0A2T7NJ88_POMCA</name>
<dbReference type="PANTHER" id="PTHR12958:SF3">
    <property type="entry name" value="ZINC FINGER PROTEIN USH"/>
    <property type="match status" value="1"/>
</dbReference>
<dbReference type="Pfam" id="PF25445">
    <property type="entry name" value="CCHC_ZFPM2"/>
    <property type="match status" value="1"/>
</dbReference>
<keyword evidence="3" id="KW-0479">Metal-binding</keyword>
<feature type="region of interest" description="Disordered" evidence="13">
    <location>
        <begin position="1347"/>
        <end position="1385"/>
    </location>
</feature>
<feature type="domain" description="CCHC FOG-type" evidence="15">
    <location>
        <begin position="800"/>
        <end position="833"/>
    </location>
</feature>
<keyword evidence="10" id="KW-0804">Transcription</keyword>
<comment type="subcellular location">
    <subcellularLocation>
        <location evidence="1">Nucleus</location>
    </subcellularLocation>
</comment>
<protein>
    <recommendedName>
        <fullName evidence="18">Zinc finger protein ush</fullName>
    </recommendedName>
</protein>
<feature type="domain" description="C2H2-type" evidence="14">
    <location>
        <begin position="1147"/>
        <end position="1169"/>
    </location>
</feature>
<dbReference type="InterPro" id="IPR034731">
    <property type="entry name" value="Znf_CCHC_FOG"/>
</dbReference>
<feature type="compositionally biased region" description="Low complexity" evidence="13">
    <location>
        <begin position="289"/>
        <end position="302"/>
    </location>
</feature>
<gene>
    <name evidence="16" type="ORF">C0Q70_19404</name>
</gene>
<dbReference type="GO" id="GO:0000122">
    <property type="term" value="P:negative regulation of transcription by RNA polymerase II"/>
    <property type="evidence" value="ECO:0007669"/>
    <property type="project" value="TreeGrafter"/>
</dbReference>
<evidence type="ECO:0000256" key="4">
    <source>
        <dbReference type="ARBA" id="ARBA00022737"/>
    </source>
</evidence>
<evidence type="ECO:0000256" key="6">
    <source>
        <dbReference type="ARBA" id="ARBA00022833"/>
    </source>
</evidence>
<keyword evidence="6" id="KW-0862">Zinc</keyword>
<evidence type="ECO:0000256" key="9">
    <source>
        <dbReference type="ARBA" id="ARBA00023159"/>
    </source>
</evidence>
<dbReference type="PANTHER" id="PTHR12958">
    <property type="entry name" value="FRIEND OF GATA2-RELATED"/>
    <property type="match status" value="1"/>
</dbReference>
<dbReference type="InterPro" id="IPR036236">
    <property type="entry name" value="Znf_C2H2_sf"/>
</dbReference>
<sequence length="1487" mass="161123">MHGSGSQVCIVDCDVKEEALSDQGETQEDEMKVELFTSRGSPCSSVDSPDHIDVVSNGRSPPGSPSPLTSPKSLRHQAVRPVSSLQQIKVEKEKHANTHEGQPATSPQPSDGQSVTQGLIRHLQLPSDVLYLKRLEVTVHGNPTVGWVVCSAIPLPKGSSLGPFSGDMIPSDAIKVGDLIVQFCSKTGHRALVNVAGHTGAWLALLRPALDVASRNTHVYWEGGRIWCEIVADVETNTELLATFAFDLDELPLTDRGFATDPLSPAGSTSSDRPLSSESPPQQQPPPQQQQQQQQSPSALQQPSPPGHAALIYGCPFCGVRFSSPRTLQGHLSYYCSKKKSDYIVRPIPRSSQSAELQKSSMPQHADVSESKQEISPSSPGESSQSHSQSKPCPIGGQKRPAAADDIDISDIESSTPPPAKAPCYEQQIFTCPYCTYTADRSVSLTRHMRIHNRPATTTPTTERSESACSSSMPSRPGPSPSRDTYCKECNIQFSTANTYRCHKDFYCSQRRSVVIPTPATSDLKSDEHPLMMGMHMSAADLSAASLQLAAVGQGGLLFPSGHQAVTTVAGSLAPAGALVPQAQTAVILTAPVMTPSGLANMAITMPTVLVQSIQSAAAAAVAAVTGPVPGQALASPRKRSLSPKPAETSISLQSVAEEAHHGLSPKRMLTPANEDDLKELPLDLSKKKSDFIKQEPEEKEADKMSIEERKDTMERSLGSARVSMLVSSPTANTSAGHSSADSSIHTPISPTLATAASASNLSHLVNSSAFLPGFLPMHPLGTPSVAGISVTKSGQQVGAVPASVSKCTDCNIIFYKHDNFLIHKQHYCSGKKHRLGPSPVSVPAPLLSPRIQESSRAKSADSASISAASSTITGVGQSSPNSSTSGHESSNKSQCTNGDYTRHSPGKSTTPVKIALHNPAAAAMEEVFYKFFCIPCKIKFSSSSNLKAHKEFYCPHGKNSEHTVIVHTQGGEIVSTGDDQEASSTERSPSPGQYRCGQCDVVFTSSRLLKLHLCNNETAQTSLLRCSHCEYVTQTDKRLAEHMKVHKPTSAYRCTLCGYRGNTVRGMRMHGKMHTDNGEDFTDSHMVEYQEPPLVPIQTNNGHKVALGAVDMEAELIRLKNEPYKRRRSRKAFEKVDILALPESPHSCPVCGEYFANARSLNMHLRIHEFATQYNQELARCDRCEYIAKSIDDLRAHMEISHAVVPKEEKENLPDALNPERVPSRERTSNVCQLPSSEKWFPIQVKQEPVDKGYEQTNGYEYTHKDKSEPKSAHRDKREAGRRRETYSKEETTMGEASNISSEEERFVEPSTLKQRSETNKSPLLDHLPPSDQHIQDVVSKIKSEPGLEKENESSSLPPPSSQTPPLSGVEKPQSPQHSPHKSLSTVFSVLPKREAKVSPHSFPISTASMFPFFVVPPSASLSVPTDEASSSHRRSVSETLASEGELSGPPYCKNCDISFTYLSTFIAHKKYYCTGRASVPPSATA</sequence>
<dbReference type="Pfam" id="PF21549">
    <property type="entry name" value="PRDM2_PR"/>
    <property type="match status" value="1"/>
</dbReference>
<evidence type="ECO:0000256" key="3">
    <source>
        <dbReference type="ARBA" id="ARBA00022723"/>
    </source>
</evidence>
<feature type="region of interest" description="Disordered" evidence="13">
    <location>
        <begin position="689"/>
        <end position="718"/>
    </location>
</feature>
<feature type="region of interest" description="Disordered" evidence="13">
    <location>
        <begin position="1252"/>
        <end position="1334"/>
    </location>
</feature>
<dbReference type="SMART" id="SM00355">
    <property type="entry name" value="ZnF_C2H2"/>
    <property type="match status" value="9"/>
</dbReference>
<evidence type="ECO:0000256" key="10">
    <source>
        <dbReference type="ARBA" id="ARBA00023163"/>
    </source>
</evidence>
<dbReference type="GO" id="GO:0009653">
    <property type="term" value="P:anatomical structure morphogenesis"/>
    <property type="evidence" value="ECO:0007669"/>
    <property type="project" value="UniProtKB-ARBA"/>
</dbReference>
<feature type="region of interest" description="Disordered" evidence="13">
    <location>
        <begin position="350"/>
        <end position="403"/>
    </location>
</feature>
<dbReference type="GO" id="GO:0045944">
    <property type="term" value="P:positive regulation of transcription by RNA polymerase II"/>
    <property type="evidence" value="ECO:0007669"/>
    <property type="project" value="TreeGrafter"/>
</dbReference>
<feature type="region of interest" description="Disordered" evidence="13">
    <location>
        <begin position="451"/>
        <end position="482"/>
    </location>
</feature>
<evidence type="ECO:0000313" key="16">
    <source>
        <dbReference type="EMBL" id="PVD21233.1"/>
    </source>
</evidence>
<dbReference type="PROSITE" id="PS00028">
    <property type="entry name" value="ZINC_FINGER_C2H2_1"/>
    <property type="match status" value="1"/>
</dbReference>
<dbReference type="GO" id="GO:0005634">
    <property type="term" value="C:nucleus"/>
    <property type="evidence" value="ECO:0007669"/>
    <property type="project" value="UniProtKB-SubCell"/>
</dbReference>
<evidence type="ECO:0000259" key="14">
    <source>
        <dbReference type="PROSITE" id="PS50157"/>
    </source>
</evidence>
<reference evidence="16 17" key="1">
    <citation type="submission" date="2018-04" db="EMBL/GenBank/DDBJ databases">
        <title>The genome of golden apple snail Pomacea canaliculata provides insight into stress tolerance and invasive adaptation.</title>
        <authorList>
            <person name="Liu C."/>
            <person name="Liu B."/>
            <person name="Ren Y."/>
            <person name="Zhang Y."/>
            <person name="Wang H."/>
            <person name="Li S."/>
            <person name="Jiang F."/>
            <person name="Yin L."/>
            <person name="Zhang G."/>
            <person name="Qian W."/>
            <person name="Fan W."/>
        </authorList>
    </citation>
    <scope>NUCLEOTIDE SEQUENCE [LARGE SCALE GENOMIC DNA]</scope>
    <source>
        <strain evidence="16">SZHN2017</strain>
        <tissue evidence="16">Muscle</tissue>
    </source>
</reference>
<evidence type="ECO:0000256" key="2">
    <source>
        <dbReference type="ARBA" id="ARBA00022491"/>
    </source>
</evidence>
<keyword evidence="2" id="KW-0678">Repressor</keyword>
<feature type="compositionally biased region" description="Polar residues" evidence="13">
    <location>
        <begin position="872"/>
        <end position="900"/>
    </location>
</feature>
<evidence type="ECO:0000256" key="13">
    <source>
        <dbReference type="SAM" id="MobiDB-lite"/>
    </source>
</evidence>
<keyword evidence="17" id="KW-1185">Reference proteome</keyword>
<keyword evidence="5 12" id="KW-0863">Zinc-finger</keyword>
<dbReference type="GO" id="GO:0003677">
    <property type="term" value="F:DNA binding"/>
    <property type="evidence" value="ECO:0007669"/>
    <property type="project" value="UniProtKB-KW"/>
</dbReference>
<evidence type="ECO:0000313" key="17">
    <source>
        <dbReference type="Proteomes" id="UP000245119"/>
    </source>
</evidence>
<feature type="domain" description="C2H2-type" evidence="14">
    <location>
        <begin position="430"/>
        <end position="457"/>
    </location>
</feature>
<feature type="compositionally biased region" description="Basic and acidic residues" evidence="13">
    <location>
        <begin position="1263"/>
        <end position="1293"/>
    </location>
</feature>
<feature type="compositionally biased region" description="Polar residues" evidence="13">
    <location>
        <begin position="350"/>
        <end position="363"/>
    </location>
</feature>
<keyword evidence="8" id="KW-0238">DNA-binding</keyword>
<dbReference type="InterPro" id="IPR001214">
    <property type="entry name" value="SET_dom"/>
</dbReference>
<feature type="region of interest" description="Disordered" evidence="13">
    <location>
        <begin position="36"/>
        <end position="116"/>
    </location>
</feature>
<dbReference type="Pfam" id="PF00096">
    <property type="entry name" value="zf-C2H2"/>
    <property type="match status" value="2"/>
</dbReference>
<evidence type="ECO:0000256" key="1">
    <source>
        <dbReference type="ARBA" id="ARBA00004123"/>
    </source>
</evidence>
<feature type="compositionally biased region" description="Basic and acidic residues" evidence="13">
    <location>
        <begin position="89"/>
        <end position="98"/>
    </location>
</feature>
<feature type="compositionally biased region" description="Polar residues" evidence="13">
    <location>
        <begin position="99"/>
        <end position="116"/>
    </location>
</feature>
<dbReference type="GO" id="GO:0061629">
    <property type="term" value="F:RNA polymerase II-specific DNA-binding transcription factor binding"/>
    <property type="evidence" value="ECO:0007669"/>
    <property type="project" value="InterPro"/>
</dbReference>
<dbReference type="SUPFAM" id="SSF57667">
    <property type="entry name" value="beta-beta-alpha zinc fingers"/>
    <property type="match status" value="7"/>
</dbReference>